<keyword evidence="6" id="KW-0457">Lysine biosynthesis</keyword>
<evidence type="ECO:0000256" key="1">
    <source>
        <dbReference type="ARBA" id="ARBA00007274"/>
    </source>
</evidence>
<dbReference type="InterPro" id="IPR050179">
    <property type="entry name" value="Trans_hexapeptide_repeat"/>
</dbReference>
<keyword evidence="3 8" id="KW-0808">Transferase</keyword>
<dbReference type="Gene3D" id="2.160.10.10">
    <property type="entry name" value="Hexapeptide repeat proteins"/>
    <property type="match status" value="1"/>
</dbReference>
<evidence type="ECO:0000256" key="3">
    <source>
        <dbReference type="ARBA" id="ARBA00022679"/>
    </source>
</evidence>
<keyword evidence="2" id="KW-0028">Amino-acid biosynthesis</keyword>
<dbReference type="PANTHER" id="PTHR43300:SF10">
    <property type="entry name" value="2,3,4,5-TETRAHYDROPYRIDINE-2,6-DICARBOXYLATE N-ACETYLTRANSFERASE"/>
    <property type="match status" value="1"/>
</dbReference>
<dbReference type="Gene3D" id="6.20.70.30">
    <property type="match status" value="1"/>
</dbReference>
<evidence type="ECO:0000256" key="6">
    <source>
        <dbReference type="ARBA" id="ARBA00023154"/>
    </source>
</evidence>
<evidence type="ECO:0000256" key="2">
    <source>
        <dbReference type="ARBA" id="ARBA00022605"/>
    </source>
</evidence>
<evidence type="ECO:0000313" key="8">
    <source>
        <dbReference type="EMBL" id="SFF42565.1"/>
    </source>
</evidence>
<dbReference type="EMBL" id="FOOC01000004">
    <property type="protein sequence ID" value="SFF42565.1"/>
    <property type="molecule type" value="Genomic_DNA"/>
</dbReference>
<dbReference type="Proteomes" id="UP000199771">
    <property type="component" value="Unassembled WGS sequence"/>
</dbReference>
<organism evidence="8 9">
    <name type="scientific">Fontimonas thermophila</name>
    <dbReference type="NCBI Taxonomy" id="1076937"/>
    <lineage>
        <taxon>Bacteria</taxon>
        <taxon>Pseudomonadati</taxon>
        <taxon>Pseudomonadota</taxon>
        <taxon>Gammaproteobacteria</taxon>
        <taxon>Nevskiales</taxon>
        <taxon>Nevskiaceae</taxon>
        <taxon>Fontimonas</taxon>
    </lineage>
</organism>
<reference evidence="8 9" key="1">
    <citation type="submission" date="2016-10" db="EMBL/GenBank/DDBJ databases">
        <authorList>
            <person name="de Groot N.N."/>
        </authorList>
    </citation>
    <scope>NUCLEOTIDE SEQUENCE [LARGE SCALE GENOMIC DNA]</scope>
    <source>
        <strain evidence="8 9">DSM 23609</strain>
    </source>
</reference>
<dbReference type="CDD" id="cd03358">
    <property type="entry name" value="LbH_WxcM_N_like"/>
    <property type="match status" value="1"/>
</dbReference>
<proteinExistence type="inferred from homology"/>
<comment type="similarity">
    <text evidence="1">Belongs to the transferase hexapeptide repeat family.</text>
</comment>
<dbReference type="GO" id="GO:0016746">
    <property type="term" value="F:acyltransferase activity"/>
    <property type="evidence" value="ECO:0007669"/>
    <property type="project" value="UniProtKB-KW"/>
</dbReference>
<dbReference type="InterPro" id="IPR011004">
    <property type="entry name" value="Trimer_LpxA-like_sf"/>
</dbReference>
<dbReference type="PROSITE" id="PS00101">
    <property type="entry name" value="HEXAPEP_TRANSFERASES"/>
    <property type="match status" value="1"/>
</dbReference>
<evidence type="ECO:0000313" key="9">
    <source>
        <dbReference type="Proteomes" id="UP000199771"/>
    </source>
</evidence>
<evidence type="ECO:0000256" key="5">
    <source>
        <dbReference type="ARBA" id="ARBA00022915"/>
    </source>
</evidence>
<evidence type="ECO:0000256" key="7">
    <source>
        <dbReference type="ARBA" id="ARBA00023315"/>
    </source>
</evidence>
<dbReference type="SUPFAM" id="SSF51161">
    <property type="entry name" value="Trimeric LpxA-like enzymes"/>
    <property type="match status" value="1"/>
</dbReference>
<gene>
    <name evidence="8" type="ORF">SAMN04488120_10428</name>
</gene>
<name>A0A1I2IJT6_9GAMM</name>
<evidence type="ECO:0000256" key="4">
    <source>
        <dbReference type="ARBA" id="ARBA00022737"/>
    </source>
</evidence>
<keyword evidence="9" id="KW-1185">Reference proteome</keyword>
<protein>
    <submittedName>
        <fullName evidence="8">Acyl-[acyl carrier protein]--UDP-N-acetylglucosamine O-acyltransferase</fullName>
    </submittedName>
</protein>
<dbReference type="AlphaFoldDB" id="A0A1I2IJT6"/>
<keyword evidence="5" id="KW-0220">Diaminopimelate biosynthesis</keyword>
<dbReference type="PANTHER" id="PTHR43300">
    <property type="entry name" value="ACETYLTRANSFERASE"/>
    <property type="match status" value="1"/>
</dbReference>
<dbReference type="Pfam" id="PF00132">
    <property type="entry name" value="Hexapep"/>
    <property type="match status" value="1"/>
</dbReference>
<dbReference type="InterPro" id="IPR001451">
    <property type="entry name" value="Hexapep"/>
</dbReference>
<dbReference type="InterPro" id="IPR018357">
    <property type="entry name" value="Hexapep_transf_CS"/>
</dbReference>
<dbReference type="Pfam" id="PF14602">
    <property type="entry name" value="Hexapep_2"/>
    <property type="match status" value="1"/>
</dbReference>
<dbReference type="STRING" id="1076937.SAMN04488120_10428"/>
<accession>A0A1I2IJT6</accession>
<keyword evidence="4" id="KW-0677">Repeat</keyword>
<dbReference type="GO" id="GO:0019877">
    <property type="term" value="P:diaminopimelate biosynthetic process"/>
    <property type="evidence" value="ECO:0007669"/>
    <property type="project" value="UniProtKB-KW"/>
</dbReference>
<dbReference type="GO" id="GO:0009085">
    <property type="term" value="P:lysine biosynthetic process"/>
    <property type="evidence" value="ECO:0007669"/>
    <property type="project" value="UniProtKB-KW"/>
</dbReference>
<keyword evidence="7 8" id="KW-0012">Acyltransferase</keyword>
<sequence>MGSICWGCLGVNKHTVFGEGDMKNFEGIHPTALIGDGVMLGRNVTVGPHTVIYDNVYIGDDSVIGAHVILGEPCADFYGADANYSNRILEIGSGARIRSGSVLYAGSSFGDGLETGHRVTIREGTRAGKNFRVGTLSDIQGHCHIGDYVRLHSNVHVGHKSRIGNFVWIFPYVVLTNDPHPPSEFQVGVNIEDFAVIATMSVILPGVSIGKDALVGAGSVVNRNVEAESVVVGNPAKKVATVRDIKSKKDGGSVYPWRYHFDRGMPWQGIGYDAWVQKNA</sequence>